<gene>
    <name evidence="4" type="ORF">ACFYKX_23065</name>
</gene>
<dbReference type="RefSeq" id="WP_389363996.1">
    <property type="nucleotide sequence ID" value="NZ_JBIACK010000016.1"/>
</dbReference>
<feature type="compositionally biased region" description="Polar residues" evidence="1">
    <location>
        <begin position="184"/>
        <end position="197"/>
    </location>
</feature>
<keyword evidence="2" id="KW-0812">Transmembrane</keyword>
<keyword evidence="2" id="KW-0472">Membrane</keyword>
<protein>
    <submittedName>
        <fullName evidence="4">SPOR domain-containing protein</fullName>
    </submittedName>
</protein>
<reference evidence="4 5" key="1">
    <citation type="submission" date="2024-08" db="EMBL/GenBank/DDBJ databases">
        <title>Two novel Cytobacillus novel species.</title>
        <authorList>
            <person name="Liu G."/>
        </authorList>
    </citation>
    <scope>NUCLEOTIDE SEQUENCE [LARGE SCALE GENOMIC DNA]</scope>
    <source>
        <strain evidence="4 5">FJAT-54145</strain>
    </source>
</reference>
<dbReference type="SUPFAM" id="SSF110997">
    <property type="entry name" value="Sporulation related repeat"/>
    <property type="match status" value="1"/>
</dbReference>
<feature type="transmembrane region" description="Helical" evidence="2">
    <location>
        <begin position="135"/>
        <end position="157"/>
    </location>
</feature>
<dbReference type="EMBL" id="JBIACK010000016">
    <property type="protein sequence ID" value="MFE8703448.1"/>
    <property type="molecule type" value="Genomic_DNA"/>
</dbReference>
<feature type="compositionally biased region" description="Polar residues" evidence="1">
    <location>
        <begin position="41"/>
        <end position="64"/>
    </location>
</feature>
<feature type="region of interest" description="Disordered" evidence="1">
    <location>
        <begin position="1"/>
        <end position="64"/>
    </location>
</feature>
<keyword evidence="2" id="KW-1133">Transmembrane helix</keyword>
<evidence type="ECO:0000259" key="3">
    <source>
        <dbReference type="PROSITE" id="PS51724"/>
    </source>
</evidence>
<dbReference type="Gene3D" id="3.30.70.1070">
    <property type="entry name" value="Sporulation related repeat"/>
    <property type="match status" value="1"/>
</dbReference>
<dbReference type="InterPro" id="IPR007730">
    <property type="entry name" value="SPOR-like_dom"/>
</dbReference>
<feature type="domain" description="SPOR" evidence="3">
    <location>
        <begin position="202"/>
        <end position="276"/>
    </location>
</feature>
<dbReference type="Proteomes" id="UP001601059">
    <property type="component" value="Unassembled WGS sequence"/>
</dbReference>
<keyword evidence="5" id="KW-1185">Reference proteome</keyword>
<evidence type="ECO:0000313" key="5">
    <source>
        <dbReference type="Proteomes" id="UP001601059"/>
    </source>
</evidence>
<feature type="compositionally biased region" description="Basic and acidic residues" evidence="1">
    <location>
        <begin position="15"/>
        <end position="40"/>
    </location>
</feature>
<name>A0ABW6KKP7_9BACI</name>
<feature type="region of interest" description="Disordered" evidence="1">
    <location>
        <begin position="172"/>
        <end position="197"/>
    </location>
</feature>
<sequence>MDKSENGKTITIKINGKDRPLKETKENVEARQQSEHKKPDQNANEVEYTQVSEEVENLTHTQNTKNLSKELEEILSSQAAASQEAQEDNFDWILPDHIDDEEIKEYKIATPTKKKPKGLRGITGKLKKNNRNGMVSSIFFAVFFAVLLGTSFGFILLKLVIMDPSMETAGKPASVEELTEQAGEATNDSETGSTGGTSQLSVAPITGYVVQGGVFSTADAAKGMGDQVSQKGVATKIVNIGDKTFLFVGIADTLENAKSIGNKLKESGIEVFAKEVQFGSASQKELGASEKTILELAPPLYQAISAASTNMAISNSLPPNLVENIKAQQAEWSKIDEKSIVDKEVQQIKVELDSAASNVSAYLENPSENLKDKIQQNLLNFLAFYHSL</sequence>
<evidence type="ECO:0000256" key="2">
    <source>
        <dbReference type="SAM" id="Phobius"/>
    </source>
</evidence>
<dbReference type="InterPro" id="IPR036680">
    <property type="entry name" value="SPOR-like_sf"/>
</dbReference>
<accession>A0ABW6KKP7</accession>
<organism evidence="4 5">
    <name type="scientific">Cytobacillus spartinae</name>
    <dbReference type="NCBI Taxonomy" id="3299023"/>
    <lineage>
        <taxon>Bacteria</taxon>
        <taxon>Bacillati</taxon>
        <taxon>Bacillota</taxon>
        <taxon>Bacilli</taxon>
        <taxon>Bacillales</taxon>
        <taxon>Bacillaceae</taxon>
        <taxon>Cytobacillus</taxon>
    </lineage>
</organism>
<proteinExistence type="predicted"/>
<comment type="caution">
    <text evidence="4">The sequence shown here is derived from an EMBL/GenBank/DDBJ whole genome shotgun (WGS) entry which is preliminary data.</text>
</comment>
<evidence type="ECO:0000256" key="1">
    <source>
        <dbReference type="SAM" id="MobiDB-lite"/>
    </source>
</evidence>
<evidence type="ECO:0000313" key="4">
    <source>
        <dbReference type="EMBL" id="MFE8703448.1"/>
    </source>
</evidence>
<dbReference type="Pfam" id="PF05036">
    <property type="entry name" value="SPOR"/>
    <property type="match status" value="1"/>
</dbReference>
<dbReference type="PROSITE" id="PS51724">
    <property type="entry name" value="SPOR"/>
    <property type="match status" value="1"/>
</dbReference>